<evidence type="ECO:0000313" key="1">
    <source>
        <dbReference type="EMBL" id="KAJ2983699.1"/>
    </source>
</evidence>
<gene>
    <name evidence="1" type="ORF">NQ176_g499</name>
</gene>
<proteinExistence type="predicted"/>
<protein>
    <submittedName>
        <fullName evidence="1">Uncharacterized protein</fullName>
    </submittedName>
</protein>
<keyword evidence="2" id="KW-1185">Reference proteome</keyword>
<comment type="caution">
    <text evidence="1">The sequence shown here is derived from an EMBL/GenBank/DDBJ whole genome shotgun (WGS) entry which is preliminary data.</text>
</comment>
<evidence type="ECO:0000313" key="2">
    <source>
        <dbReference type="Proteomes" id="UP001143910"/>
    </source>
</evidence>
<name>A0ACC1NXA6_9HYPO</name>
<sequence>MRNVPDCEGLKKRVRIFTYPPAVPPPPPIWTAPAPATSSGVVPAAADGAGTTTPAVPAVADGAAFSSFAAPAAADGAAASTPPAPLTLAAPLAVYDLKADLQIGVNKKNLVVFGVHAKPCRRCLDHLVKNGSAEQCLATANGGKDCVALTARDRGVFSRLFGMRWDKKTDDDLLTEGKKVLGRTPTKKKAAPCSDAAVYSARALAYMAGLAYKTALLEGVEDVGEALALPAELESSDLGEEFSSDEE</sequence>
<organism evidence="1 2">
    <name type="scientific">Zarea fungicola</name>
    <dbReference type="NCBI Taxonomy" id="93591"/>
    <lineage>
        <taxon>Eukaryota</taxon>
        <taxon>Fungi</taxon>
        <taxon>Dikarya</taxon>
        <taxon>Ascomycota</taxon>
        <taxon>Pezizomycotina</taxon>
        <taxon>Sordariomycetes</taxon>
        <taxon>Hypocreomycetidae</taxon>
        <taxon>Hypocreales</taxon>
        <taxon>Cordycipitaceae</taxon>
        <taxon>Zarea</taxon>
    </lineage>
</organism>
<dbReference type="EMBL" id="JANJQO010000019">
    <property type="protein sequence ID" value="KAJ2983699.1"/>
    <property type="molecule type" value="Genomic_DNA"/>
</dbReference>
<reference evidence="1" key="1">
    <citation type="submission" date="2022-08" db="EMBL/GenBank/DDBJ databases">
        <title>Genome Sequence of Lecanicillium fungicola.</title>
        <authorList>
            <person name="Buettner E."/>
        </authorList>
    </citation>
    <scope>NUCLEOTIDE SEQUENCE</scope>
    <source>
        <strain evidence="1">Babe33</strain>
    </source>
</reference>
<accession>A0ACC1NXA6</accession>
<dbReference type="Proteomes" id="UP001143910">
    <property type="component" value="Unassembled WGS sequence"/>
</dbReference>